<dbReference type="PANTHER" id="PTHR43177:SF3">
    <property type="entry name" value="PROTEIN NRFC HOMOLOG"/>
    <property type="match status" value="1"/>
</dbReference>
<dbReference type="Pfam" id="PF12797">
    <property type="entry name" value="Fer4_2"/>
    <property type="match status" value="1"/>
</dbReference>
<feature type="region of interest" description="Disordered" evidence="5">
    <location>
        <begin position="285"/>
        <end position="310"/>
    </location>
</feature>
<sequence>MSNKTKYVDPADRKTIAQRVKAQIAKYRVPGYYEKFDYHWTMVIDLDRCNGCGACTTACYAENNLPVVGKSEVGIGRHMGWLRLERYVEGEYPDVKVRFLPVMCQHCDSAPCELGCPVYATYHNQDGLNVQVYNRCVGTYTCATYCPYDARRFNWYSYKWDTPLEQQLSPEVTIREMGVMEKCSFCIQRIRVAKDTAKDDGRRKVKDGEVSPACGQSCPTGAISFGDLNDPKSKVSILAKSKRRYNLLGDLNTRPSVIYLRRVQEPLHASAGHETGMAAAHGTIAEHGKKADTAHAKKDTHGKKTQDGGH</sequence>
<dbReference type="EC" id="1.2.7.-" evidence="7"/>
<keyword evidence="4" id="KW-0411">Iron-sulfur</keyword>
<evidence type="ECO:0000313" key="7">
    <source>
        <dbReference type="EMBL" id="VAV84248.1"/>
    </source>
</evidence>
<protein>
    <submittedName>
        <fullName evidence="7">Molybdopterin oxidoreductase, iron-sulfur binding subunit</fullName>
        <ecNumber evidence="7">1.2.7.-</ecNumber>
    </submittedName>
</protein>
<dbReference type="Gene3D" id="3.30.70.20">
    <property type="match status" value="2"/>
</dbReference>
<gene>
    <name evidence="7" type="ORF">MNBD_DELTA01-1921</name>
</gene>
<evidence type="ECO:0000256" key="4">
    <source>
        <dbReference type="ARBA" id="ARBA00023014"/>
    </source>
</evidence>
<proteinExistence type="predicted"/>
<dbReference type="InterPro" id="IPR050954">
    <property type="entry name" value="ET_IronSulfur_Cluster-Binding"/>
</dbReference>
<keyword evidence="1" id="KW-0004">4Fe-4S</keyword>
<evidence type="ECO:0000256" key="2">
    <source>
        <dbReference type="ARBA" id="ARBA00022723"/>
    </source>
</evidence>
<keyword evidence="3" id="KW-0408">Iron</keyword>
<evidence type="ECO:0000256" key="5">
    <source>
        <dbReference type="SAM" id="MobiDB-lite"/>
    </source>
</evidence>
<keyword evidence="2" id="KW-0479">Metal-binding</keyword>
<dbReference type="GO" id="GO:0046872">
    <property type="term" value="F:metal ion binding"/>
    <property type="evidence" value="ECO:0007669"/>
    <property type="project" value="UniProtKB-KW"/>
</dbReference>
<dbReference type="InterPro" id="IPR017896">
    <property type="entry name" value="4Fe4S_Fe-S-bd"/>
</dbReference>
<organism evidence="7">
    <name type="scientific">hydrothermal vent metagenome</name>
    <dbReference type="NCBI Taxonomy" id="652676"/>
    <lineage>
        <taxon>unclassified sequences</taxon>
        <taxon>metagenomes</taxon>
        <taxon>ecological metagenomes</taxon>
    </lineage>
</organism>
<dbReference type="SUPFAM" id="SSF54862">
    <property type="entry name" value="4Fe-4S ferredoxins"/>
    <property type="match status" value="1"/>
</dbReference>
<dbReference type="GO" id="GO:0016491">
    <property type="term" value="F:oxidoreductase activity"/>
    <property type="evidence" value="ECO:0007669"/>
    <property type="project" value="UniProtKB-KW"/>
</dbReference>
<feature type="domain" description="4Fe-4S ferredoxin-type" evidence="6">
    <location>
        <begin position="40"/>
        <end position="70"/>
    </location>
</feature>
<dbReference type="PROSITE" id="PS51379">
    <property type="entry name" value="4FE4S_FER_2"/>
    <property type="match status" value="2"/>
</dbReference>
<dbReference type="GO" id="GO:0051539">
    <property type="term" value="F:4 iron, 4 sulfur cluster binding"/>
    <property type="evidence" value="ECO:0007669"/>
    <property type="project" value="UniProtKB-KW"/>
</dbReference>
<evidence type="ECO:0000259" key="6">
    <source>
        <dbReference type="PROSITE" id="PS51379"/>
    </source>
</evidence>
<dbReference type="EMBL" id="UOEA01000061">
    <property type="protein sequence ID" value="VAV84248.1"/>
    <property type="molecule type" value="Genomic_DNA"/>
</dbReference>
<evidence type="ECO:0000256" key="1">
    <source>
        <dbReference type="ARBA" id="ARBA00022485"/>
    </source>
</evidence>
<dbReference type="Pfam" id="PF13247">
    <property type="entry name" value="Fer4_11"/>
    <property type="match status" value="1"/>
</dbReference>
<keyword evidence="7" id="KW-0560">Oxidoreductase</keyword>
<name>A0A3B0R8P7_9ZZZZ</name>
<feature type="domain" description="4Fe-4S ferredoxin-type" evidence="6">
    <location>
        <begin position="126"/>
        <end position="156"/>
    </location>
</feature>
<reference evidence="7" key="1">
    <citation type="submission" date="2018-06" db="EMBL/GenBank/DDBJ databases">
        <authorList>
            <person name="Zhirakovskaya E."/>
        </authorList>
    </citation>
    <scope>NUCLEOTIDE SEQUENCE</scope>
</reference>
<accession>A0A3B0R8P7</accession>
<evidence type="ECO:0000256" key="3">
    <source>
        <dbReference type="ARBA" id="ARBA00023004"/>
    </source>
</evidence>
<dbReference type="AlphaFoldDB" id="A0A3B0R8P7"/>
<dbReference type="CDD" id="cd10551">
    <property type="entry name" value="PsrB"/>
    <property type="match status" value="1"/>
</dbReference>
<dbReference type="PANTHER" id="PTHR43177">
    <property type="entry name" value="PROTEIN NRFC"/>
    <property type="match status" value="1"/>
</dbReference>